<comment type="similarity">
    <text evidence="2 9">Belongs to the eukaryotic GSH synthase family.</text>
</comment>
<evidence type="ECO:0000256" key="4">
    <source>
        <dbReference type="ARBA" id="ARBA00022684"/>
    </source>
</evidence>
<feature type="binding site" evidence="10">
    <location>
        <position position="466"/>
    </location>
    <ligand>
        <name>ATP</name>
        <dbReference type="ChEBI" id="CHEBI:30616"/>
    </ligand>
</feature>
<evidence type="ECO:0000256" key="7">
    <source>
        <dbReference type="ARBA" id="ARBA00022840"/>
    </source>
</evidence>
<keyword evidence="4 9" id="KW-0317">Glutathione biosynthesis</keyword>
<feature type="binding site" evidence="10">
    <location>
        <position position="418"/>
    </location>
    <ligand>
        <name>ATP</name>
        <dbReference type="ChEBI" id="CHEBI:30616"/>
    </ligand>
</feature>
<dbReference type="Gene3D" id="3.30.1490.50">
    <property type="match status" value="1"/>
</dbReference>
<evidence type="ECO:0000256" key="11">
    <source>
        <dbReference type="PIRSR" id="PIRSR001558-2"/>
    </source>
</evidence>
<dbReference type="GO" id="GO:0000287">
    <property type="term" value="F:magnesium ion binding"/>
    <property type="evidence" value="ECO:0007669"/>
    <property type="project" value="UniProtKB-UniRule"/>
</dbReference>
<name>A0A161HN55_9ASCO</name>
<feature type="binding site" evidence="12">
    <location>
        <begin position="229"/>
        <end position="231"/>
    </location>
    <ligand>
        <name>substrate</name>
    </ligand>
</feature>
<feature type="binding site" evidence="10">
    <location>
        <position position="126"/>
    </location>
    <ligand>
        <name>substrate</name>
    </ligand>
</feature>
<evidence type="ECO:0000256" key="8">
    <source>
        <dbReference type="ARBA" id="ARBA00022842"/>
    </source>
</evidence>
<keyword evidence="5 9" id="KW-0479">Metal-binding</keyword>
<dbReference type="OrthoDB" id="2020073at2759"/>
<keyword evidence="3 9" id="KW-0436">Ligase</keyword>
<dbReference type="UniPathway" id="UPA00142">
    <property type="reaction ID" value="UER00210"/>
</dbReference>
<dbReference type="Gene3D" id="3.30.470.20">
    <property type="entry name" value="ATP-grasp fold, B domain"/>
    <property type="match status" value="1"/>
</dbReference>
<dbReference type="Pfam" id="PF03199">
    <property type="entry name" value="GSH_synthase"/>
    <property type="match status" value="1"/>
</dbReference>
<dbReference type="InterPro" id="IPR037013">
    <property type="entry name" value="GSH-S_sub-bd_sf"/>
</dbReference>
<dbReference type="InterPro" id="IPR004887">
    <property type="entry name" value="GSH_synth_subst-bd"/>
</dbReference>
<dbReference type="PANTHER" id="PTHR11130:SF0">
    <property type="entry name" value="GLUTATHIONE SYNTHETASE"/>
    <property type="match status" value="1"/>
</dbReference>
<comment type="pathway">
    <text evidence="1 9">Sulfur metabolism; glutathione biosynthesis; glutathione from L-cysteine and L-glutamate: step 2/2.</text>
</comment>
<evidence type="ECO:0000313" key="15">
    <source>
        <dbReference type="Proteomes" id="UP000189580"/>
    </source>
</evidence>
<dbReference type="GeneID" id="30035102"/>
<dbReference type="Pfam" id="PF03917">
    <property type="entry name" value="GSH_synth_ATP"/>
    <property type="match status" value="1"/>
</dbReference>
<feature type="binding site" evidence="12">
    <location>
        <begin position="504"/>
        <end position="505"/>
    </location>
    <ligand>
        <name>substrate</name>
    </ligand>
</feature>
<comment type="catalytic activity">
    <reaction evidence="9">
        <text>gamma-L-glutamyl-L-cysteine + glycine + ATP = glutathione + ADP + phosphate + H(+)</text>
        <dbReference type="Rhea" id="RHEA:13557"/>
        <dbReference type="ChEBI" id="CHEBI:15378"/>
        <dbReference type="ChEBI" id="CHEBI:30616"/>
        <dbReference type="ChEBI" id="CHEBI:43474"/>
        <dbReference type="ChEBI" id="CHEBI:57305"/>
        <dbReference type="ChEBI" id="CHEBI:57925"/>
        <dbReference type="ChEBI" id="CHEBI:58173"/>
        <dbReference type="ChEBI" id="CHEBI:456216"/>
        <dbReference type="EC" id="6.3.2.3"/>
    </reaction>
</comment>
<evidence type="ECO:0000256" key="6">
    <source>
        <dbReference type="ARBA" id="ARBA00022741"/>
    </source>
</evidence>
<feature type="binding site" evidence="10">
    <location>
        <position position="327"/>
    </location>
    <ligand>
        <name>ATP</name>
        <dbReference type="ChEBI" id="CHEBI:30616"/>
    </ligand>
</feature>
<sequence>MAGGNEVQYPPRVSHQNEANIVRYIQDWSLANGLVLLSGELNGSGIPAPVTVFPSPFSKSAFNEALLVQKGYNDIYHEIVKDEQWLLKELSELGKYDPDFTGRLLDIHLRVQREGPSQSLTGGLFRSDYIIHSNSDKSGGQIKQVEFNTVSVSFGGLSSKLSELHNYLVAADVYNLSIQGLPALDKNSIPISKSLVKLSSSLAEMHKAYITREGRDQGTAILFVVQPGERNALDQRLLEFELFNSHGIKSYRLTLEHARTKLTKTTSGSSKLLKHVASDSEISVVYYRSGYGPSDYPTEREWSARYFLENSHAIKCPSVLTQLSGAKKIQQLLTDTPIFNRFAKFSKSTLEDSLVLEAKGTETIDTKDFLLKKILDTFVKIYPLDESERGLEARKLAFDSPEKFVLKPQREGGGNNVYRRNIPSFLTSIPKKNWGAYILMELIEPAENKNKILRMGEVYSGNVVSELGVFGGVLWDTKTGESYLNSNSDWLLRTKLETSDEGGVAAGFGCIDSVYLV</sequence>
<feature type="binding site" evidence="10">
    <location>
        <position position="235"/>
    </location>
    <ligand>
        <name>substrate</name>
    </ligand>
</feature>
<feature type="binding site" evidence="11">
    <location>
        <position position="146"/>
    </location>
    <ligand>
        <name>Mg(2+)</name>
        <dbReference type="ChEBI" id="CHEBI:18420"/>
    </ligand>
</feature>
<feature type="binding site" evidence="12">
    <location>
        <begin position="288"/>
        <end position="291"/>
    </location>
    <ligand>
        <name>substrate</name>
    </ligand>
</feature>
<evidence type="ECO:0000313" key="14">
    <source>
        <dbReference type="EMBL" id="ANB15487.1"/>
    </source>
</evidence>
<dbReference type="KEGG" id="slb:AWJ20_3115"/>
<evidence type="ECO:0000259" key="13">
    <source>
        <dbReference type="Pfam" id="PF03199"/>
    </source>
</evidence>
<dbReference type="Gene3D" id="3.40.50.1760">
    <property type="entry name" value="Glutathione synthase, substrate-binding domain superfamily, eukaryotic"/>
    <property type="match status" value="1"/>
</dbReference>
<proteinExistence type="inferred from homology"/>
<dbReference type="InterPro" id="IPR005615">
    <property type="entry name" value="Glutathione_synthase"/>
</dbReference>
<dbReference type="InterPro" id="IPR016185">
    <property type="entry name" value="PreATP-grasp_dom_sf"/>
</dbReference>
<feature type="binding site" evidence="11">
    <location>
        <position position="148"/>
    </location>
    <ligand>
        <name>Mg(2+)</name>
        <dbReference type="ChEBI" id="CHEBI:18420"/>
    </ligand>
</feature>
<feature type="binding site" evidence="10">
    <location>
        <position position="146"/>
    </location>
    <ligand>
        <name>ATP</name>
        <dbReference type="ChEBI" id="CHEBI:30616"/>
    </ligand>
</feature>
<dbReference type="PIRSF" id="PIRSF001558">
    <property type="entry name" value="GSHase"/>
    <property type="match status" value="1"/>
</dbReference>
<evidence type="ECO:0000256" key="2">
    <source>
        <dbReference type="ARBA" id="ARBA00010385"/>
    </source>
</evidence>
<protein>
    <recommendedName>
        <fullName evidence="9">Glutathione synthetase</fullName>
        <shortName evidence="9">GSH-S</shortName>
        <ecNumber evidence="9">6.3.2.3</ecNumber>
    </recommendedName>
</protein>
<accession>A0A161HN55</accession>
<keyword evidence="8 9" id="KW-0460">Magnesium</keyword>
<dbReference type="AlphaFoldDB" id="A0A161HN55"/>
<dbReference type="FunFam" id="3.30.1490.50:FF:000002">
    <property type="entry name" value="Glutathione synthetase"/>
    <property type="match status" value="1"/>
</dbReference>
<evidence type="ECO:0000256" key="12">
    <source>
        <dbReference type="PIRSR" id="PIRSR001558-3"/>
    </source>
</evidence>
<evidence type="ECO:0000256" key="5">
    <source>
        <dbReference type="ARBA" id="ARBA00022723"/>
    </source>
</evidence>
<dbReference type="GO" id="GO:0004363">
    <property type="term" value="F:glutathione synthase activity"/>
    <property type="evidence" value="ECO:0007669"/>
    <property type="project" value="UniProtKB-UniRule"/>
</dbReference>
<dbReference type="SUPFAM" id="SSF52440">
    <property type="entry name" value="PreATP-grasp domain"/>
    <property type="match status" value="1"/>
</dbReference>
<feature type="binding site" evidence="10">
    <location>
        <position position="495"/>
    </location>
    <ligand>
        <name>ATP</name>
        <dbReference type="ChEBI" id="CHEBI:30616"/>
    </ligand>
</feature>
<dbReference type="InterPro" id="IPR014042">
    <property type="entry name" value="Glutathione_synthase_a-hlx"/>
</dbReference>
<feature type="binding site" evidence="10">
    <location>
        <begin position="440"/>
        <end position="443"/>
    </location>
    <ligand>
        <name>ATP</name>
        <dbReference type="ChEBI" id="CHEBI:30616"/>
    </ligand>
</feature>
<dbReference type="Proteomes" id="UP000189580">
    <property type="component" value="Chromosome b"/>
</dbReference>
<dbReference type="Gene3D" id="1.10.1080.10">
    <property type="entry name" value="Glutathione Synthetase, Chain A, domain 3"/>
    <property type="match status" value="1"/>
</dbReference>
<feature type="binding site" evidence="10">
    <location>
        <position position="501"/>
    </location>
    <ligand>
        <name>ATP</name>
        <dbReference type="ChEBI" id="CHEBI:30616"/>
    </ligand>
</feature>
<keyword evidence="6 9" id="KW-0547">Nucleotide-binding</keyword>
<dbReference type="RefSeq" id="XP_018737964.1">
    <property type="nucleotide sequence ID" value="XM_018880113.1"/>
</dbReference>
<dbReference type="SUPFAM" id="SSF56059">
    <property type="entry name" value="Glutathione synthetase ATP-binding domain-like"/>
    <property type="match status" value="1"/>
</dbReference>
<dbReference type="GO" id="GO:0005524">
    <property type="term" value="F:ATP binding"/>
    <property type="evidence" value="ECO:0007669"/>
    <property type="project" value="UniProtKB-UniRule"/>
</dbReference>
<feature type="domain" description="Glutathione synthase substrate-binding" evidence="13">
    <location>
        <begin position="220"/>
        <end position="324"/>
    </location>
</feature>
<dbReference type="InterPro" id="IPR014049">
    <property type="entry name" value="Glutathione_synthase_N_euk"/>
</dbReference>
<keyword evidence="15" id="KW-1185">Reference proteome</keyword>
<dbReference type="Gene3D" id="3.30.1490.80">
    <property type="match status" value="1"/>
</dbReference>
<dbReference type="EMBL" id="CP014503">
    <property type="protein sequence ID" value="ANB15487.1"/>
    <property type="molecule type" value="Genomic_DNA"/>
</dbReference>
<feature type="binding site" evidence="12">
    <location>
        <begin position="150"/>
        <end position="153"/>
    </location>
    <ligand>
        <name>substrate</name>
    </ligand>
</feature>
<gene>
    <name evidence="14" type="primary">GSH2</name>
    <name evidence="14" type="ORF">AWJ20_3115</name>
</gene>
<dbReference type="GO" id="GO:0043295">
    <property type="term" value="F:glutathione binding"/>
    <property type="evidence" value="ECO:0007669"/>
    <property type="project" value="UniProtKB-UniRule"/>
</dbReference>
<feature type="binding site" evidence="10">
    <location>
        <begin position="407"/>
        <end position="416"/>
    </location>
    <ligand>
        <name>ATP</name>
        <dbReference type="ChEBI" id="CHEBI:30616"/>
    </ligand>
</feature>
<feature type="binding site" evidence="10">
    <location>
        <position position="493"/>
    </location>
    <ligand>
        <name>substrate</name>
    </ligand>
</feature>
<evidence type="ECO:0000256" key="1">
    <source>
        <dbReference type="ARBA" id="ARBA00004965"/>
    </source>
</evidence>
<comment type="cofactor">
    <cofactor evidence="9 11">
        <name>Mg(2+)</name>
        <dbReference type="ChEBI" id="CHEBI:18420"/>
    </cofactor>
    <text evidence="9 11">Binds 1 Mg(2+) ion per subunit.</text>
</comment>
<dbReference type="GO" id="GO:0042803">
    <property type="term" value="F:protein homodimerization activity"/>
    <property type="evidence" value="ECO:0007669"/>
    <property type="project" value="EnsemblFungi"/>
</dbReference>
<dbReference type="GO" id="GO:0005829">
    <property type="term" value="C:cytosol"/>
    <property type="evidence" value="ECO:0007669"/>
    <property type="project" value="TreeGrafter"/>
</dbReference>
<evidence type="ECO:0000256" key="10">
    <source>
        <dbReference type="PIRSR" id="PIRSR001558-1"/>
    </source>
</evidence>
<dbReference type="NCBIfam" id="TIGR01986">
    <property type="entry name" value="glut_syn_euk"/>
    <property type="match status" value="1"/>
</dbReference>
<feature type="binding site" evidence="11">
    <location>
        <position position="411"/>
    </location>
    <ligand>
        <name>Mg(2+)</name>
        <dbReference type="ChEBI" id="CHEBI:18420"/>
    </ligand>
</feature>
<dbReference type="InterPro" id="IPR014709">
    <property type="entry name" value="Glutathione_synthase_C_euk"/>
</dbReference>
<keyword evidence="7 9" id="KW-0067">ATP-binding</keyword>
<dbReference type="PANTHER" id="PTHR11130">
    <property type="entry name" value="GLUTATHIONE SYNTHETASE"/>
    <property type="match status" value="1"/>
</dbReference>
<reference evidence="14 15" key="1">
    <citation type="submission" date="2016-02" db="EMBL/GenBank/DDBJ databases">
        <title>Complete genome sequence and transcriptome regulation of the pentose utilising yeast Sugiyamaella lignohabitans.</title>
        <authorList>
            <person name="Bellasio M."/>
            <person name="Peymann A."/>
            <person name="Valli M."/>
            <person name="Sipitzky M."/>
            <person name="Graf A."/>
            <person name="Sauer M."/>
            <person name="Marx H."/>
            <person name="Mattanovich D."/>
        </authorList>
    </citation>
    <scope>NUCLEOTIDE SEQUENCE [LARGE SCALE GENOMIC DNA]</scope>
    <source>
        <strain evidence="14 15">CBS 10342</strain>
    </source>
</reference>
<evidence type="ECO:0000256" key="3">
    <source>
        <dbReference type="ARBA" id="ARBA00022598"/>
    </source>
</evidence>
<evidence type="ECO:0000256" key="9">
    <source>
        <dbReference type="PIRNR" id="PIRNR001558"/>
    </source>
</evidence>
<dbReference type="EC" id="6.3.2.3" evidence="9"/>
<organism evidence="14 15">
    <name type="scientific">Sugiyamaella lignohabitans</name>
    <dbReference type="NCBI Taxonomy" id="796027"/>
    <lineage>
        <taxon>Eukaryota</taxon>
        <taxon>Fungi</taxon>
        <taxon>Dikarya</taxon>
        <taxon>Ascomycota</taxon>
        <taxon>Saccharomycotina</taxon>
        <taxon>Dipodascomycetes</taxon>
        <taxon>Dipodascales</taxon>
        <taxon>Trichomonascaceae</taxon>
        <taxon>Sugiyamaella</taxon>
    </lineage>
</organism>